<evidence type="ECO:0000313" key="11">
    <source>
        <dbReference type="EnsemblMetazoa" id="CLYHEMP017689.1"/>
    </source>
</evidence>
<name>A0A7M6DNC5_9CNID</name>
<dbReference type="GO" id="GO:0005794">
    <property type="term" value="C:Golgi apparatus"/>
    <property type="evidence" value="ECO:0007669"/>
    <property type="project" value="TreeGrafter"/>
</dbReference>
<dbReference type="PANTHER" id="PTHR45909:SF1">
    <property type="entry name" value="ADP-RIBOSYLATION FACTOR-RELATED PROTEIN 1"/>
    <property type="match status" value="1"/>
</dbReference>
<dbReference type="SUPFAM" id="SSF52540">
    <property type="entry name" value="P-loop containing nucleoside triphosphate hydrolases"/>
    <property type="match status" value="1"/>
</dbReference>
<evidence type="ECO:0000256" key="2">
    <source>
        <dbReference type="ARBA" id="ARBA00005619"/>
    </source>
</evidence>
<dbReference type="PANTHER" id="PTHR45909">
    <property type="entry name" value="ADP-RIBOSYLATION FACTOR-RELATED PROTEIN 1"/>
    <property type="match status" value="1"/>
</dbReference>
<dbReference type="RefSeq" id="XP_066934308.1">
    <property type="nucleotide sequence ID" value="XM_067078207.1"/>
</dbReference>
<reference evidence="11" key="1">
    <citation type="submission" date="2021-01" db="UniProtKB">
        <authorList>
            <consortium name="EnsemblMetazoa"/>
        </authorList>
    </citation>
    <scope>IDENTIFICATION</scope>
</reference>
<dbReference type="InterPro" id="IPR027417">
    <property type="entry name" value="P-loop_NTPase"/>
</dbReference>
<dbReference type="Proteomes" id="UP000594262">
    <property type="component" value="Unplaced"/>
</dbReference>
<accession>A0A7M6DNC5</accession>
<keyword evidence="5" id="KW-0547">Nucleotide-binding</keyword>
<evidence type="ECO:0000256" key="8">
    <source>
        <dbReference type="ARBA" id="ARBA00023134"/>
    </source>
</evidence>
<dbReference type="InterPro" id="IPR024156">
    <property type="entry name" value="Small_GTPase_ARF"/>
</dbReference>
<keyword evidence="8" id="KW-0342">GTP-binding</keyword>
<dbReference type="GO" id="GO:0005789">
    <property type="term" value="C:endoplasmic reticulum membrane"/>
    <property type="evidence" value="ECO:0007669"/>
    <property type="project" value="UniProtKB-SubCell"/>
</dbReference>
<dbReference type="EnsemblMetazoa" id="CLYHEMT017689.1">
    <property type="protein sequence ID" value="CLYHEMP017689.1"/>
    <property type="gene ID" value="CLYHEMG017689"/>
</dbReference>
<organism evidence="11 12">
    <name type="scientific">Clytia hemisphaerica</name>
    <dbReference type="NCBI Taxonomy" id="252671"/>
    <lineage>
        <taxon>Eukaryota</taxon>
        <taxon>Metazoa</taxon>
        <taxon>Cnidaria</taxon>
        <taxon>Hydrozoa</taxon>
        <taxon>Hydroidolina</taxon>
        <taxon>Leptothecata</taxon>
        <taxon>Obeliida</taxon>
        <taxon>Clytiidae</taxon>
        <taxon>Clytia</taxon>
    </lineage>
</organism>
<evidence type="ECO:0000256" key="6">
    <source>
        <dbReference type="ARBA" id="ARBA00022824"/>
    </source>
</evidence>
<evidence type="ECO:0000256" key="10">
    <source>
        <dbReference type="ARBA" id="ARBA00023170"/>
    </source>
</evidence>
<comment type="similarity">
    <text evidence="2">Belongs to the SRP receptor beta subunit family.</text>
</comment>
<dbReference type="GO" id="GO:0043001">
    <property type="term" value="P:Golgi to plasma membrane protein transport"/>
    <property type="evidence" value="ECO:0007669"/>
    <property type="project" value="TreeGrafter"/>
</dbReference>
<dbReference type="GO" id="GO:0006886">
    <property type="term" value="P:intracellular protein transport"/>
    <property type="evidence" value="ECO:0007669"/>
    <property type="project" value="TreeGrafter"/>
</dbReference>
<keyword evidence="9" id="KW-0472">Membrane</keyword>
<dbReference type="GO" id="GO:0005525">
    <property type="term" value="F:GTP binding"/>
    <property type="evidence" value="ECO:0007669"/>
    <property type="project" value="UniProtKB-KW"/>
</dbReference>
<dbReference type="AlphaFoldDB" id="A0A7M6DNC5"/>
<keyword evidence="10" id="KW-0675">Receptor</keyword>
<keyword evidence="4" id="KW-0812">Transmembrane</keyword>
<keyword evidence="12" id="KW-1185">Reference proteome</keyword>
<evidence type="ECO:0000256" key="3">
    <source>
        <dbReference type="ARBA" id="ARBA00020256"/>
    </source>
</evidence>
<evidence type="ECO:0000313" key="12">
    <source>
        <dbReference type="Proteomes" id="UP000594262"/>
    </source>
</evidence>
<dbReference type="InterPro" id="IPR019009">
    <property type="entry name" value="SRP_receptor_beta_su"/>
</dbReference>
<evidence type="ECO:0000256" key="9">
    <source>
        <dbReference type="ARBA" id="ARBA00023136"/>
    </source>
</evidence>
<dbReference type="GO" id="GO:0003924">
    <property type="term" value="F:GTPase activity"/>
    <property type="evidence" value="ECO:0007669"/>
    <property type="project" value="TreeGrafter"/>
</dbReference>
<keyword evidence="7" id="KW-1133">Transmembrane helix</keyword>
<dbReference type="Gene3D" id="3.40.50.300">
    <property type="entry name" value="P-loop containing nucleotide triphosphate hydrolases"/>
    <property type="match status" value="1"/>
</dbReference>
<dbReference type="CDD" id="cd04105">
    <property type="entry name" value="SR_beta"/>
    <property type="match status" value="1"/>
</dbReference>
<dbReference type="GO" id="GO:0034067">
    <property type="term" value="P:protein localization to Golgi apparatus"/>
    <property type="evidence" value="ECO:0007669"/>
    <property type="project" value="TreeGrafter"/>
</dbReference>
<dbReference type="Pfam" id="PF09439">
    <property type="entry name" value="SRPRB"/>
    <property type="match status" value="1"/>
</dbReference>
<evidence type="ECO:0000256" key="5">
    <source>
        <dbReference type="ARBA" id="ARBA00022741"/>
    </source>
</evidence>
<dbReference type="OrthoDB" id="41266at2759"/>
<proteinExistence type="inferred from homology"/>
<evidence type="ECO:0000256" key="7">
    <source>
        <dbReference type="ARBA" id="ARBA00022989"/>
    </source>
</evidence>
<protein>
    <recommendedName>
        <fullName evidence="3">Signal recognition particle receptor subunit beta</fullName>
    </recommendedName>
</protein>
<sequence length="235" mass="26410">MELYLVAGIVLVTILIVLLLIRSSKSGDSVILLGLCDSGKTSLFGQLTTGKELKTQTSIIENKGKISTTATKNGKPWKLIDIPGHERVRDKYFYNNKDNARGILFLIDSVNFPREIRDVAECMYDLLANRTMQRNKVSVMVACNKQDIPTAKSHNVIKSQLEKELNKLRQTRSAALLGIDDYSSSRNAFIGKQGKDFEFSHVNPIKVEFCECNLKNTQVEGEVKVDGVRTWLEKL</sequence>
<keyword evidence="6" id="KW-0256">Endoplasmic reticulum</keyword>
<evidence type="ECO:0000256" key="1">
    <source>
        <dbReference type="ARBA" id="ARBA00004389"/>
    </source>
</evidence>
<evidence type="ECO:0000256" key="4">
    <source>
        <dbReference type="ARBA" id="ARBA00022692"/>
    </source>
</evidence>
<comment type="subcellular location">
    <subcellularLocation>
        <location evidence="1">Endoplasmic reticulum membrane</location>
        <topology evidence="1">Single-pass membrane protein</topology>
    </subcellularLocation>
</comment>
<dbReference type="GeneID" id="136821989"/>